<sequence length="57" mass="5757">MGASQQPGFPRFAYGNHGPLPKSDSLIIAKPGSGGPGPGSVFARWPATGAWIGRGHG</sequence>
<dbReference type="EMBL" id="CP011110">
    <property type="protein sequence ID" value="AKA24798.1"/>
    <property type="molecule type" value="Genomic_DNA"/>
</dbReference>
<evidence type="ECO:0000256" key="1">
    <source>
        <dbReference type="SAM" id="MobiDB-lite"/>
    </source>
</evidence>
<protein>
    <submittedName>
        <fullName evidence="2">Uncharacterized protein</fullName>
    </submittedName>
</protein>
<reference evidence="2 3" key="1">
    <citation type="journal article" date="2015" name="Mol. Plant Microbe Interact.">
        <title>Comparative Genomic Analysis of Pseudomonas chlororaphis PCL1606 Reveals New Insight into Antifungal Compounds Involved in Biocontrol.</title>
        <authorList>
            <person name="Calderon C.E."/>
            <person name="Ramos C."/>
            <person name="de Vicente A."/>
            <person name="Cazorla F.M."/>
        </authorList>
    </citation>
    <scope>NUCLEOTIDE SEQUENCE [LARGE SCALE GENOMIC DNA]</scope>
    <source>
        <strain evidence="2 3">PCL1606</strain>
    </source>
</reference>
<evidence type="ECO:0000313" key="3">
    <source>
        <dbReference type="Proteomes" id="UP000032748"/>
    </source>
</evidence>
<feature type="region of interest" description="Disordered" evidence="1">
    <location>
        <begin position="24"/>
        <end position="43"/>
    </location>
</feature>
<accession>A0A0D5Y0E3</accession>
<name>A0A0D5Y0E3_9PSED</name>
<evidence type="ECO:0000313" key="2">
    <source>
        <dbReference type="EMBL" id="AKA24798.1"/>
    </source>
</evidence>
<dbReference type="Proteomes" id="UP000032748">
    <property type="component" value="Chromosome"/>
</dbReference>
<dbReference type="KEGG" id="pcz:PCL1606_33480"/>
<proteinExistence type="predicted"/>
<dbReference type="AlphaFoldDB" id="A0A0D5Y0E3"/>
<organism evidence="2 3">
    <name type="scientific">Pseudomonas chlororaphis</name>
    <dbReference type="NCBI Taxonomy" id="587753"/>
    <lineage>
        <taxon>Bacteria</taxon>
        <taxon>Pseudomonadati</taxon>
        <taxon>Pseudomonadota</taxon>
        <taxon>Gammaproteobacteria</taxon>
        <taxon>Pseudomonadales</taxon>
        <taxon>Pseudomonadaceae</taxon>
        <taxon>Pseudomonas</taxon>
    </lineage>
</organism>
<gene>
    <name evidence="2" type="ORF">PCL1606_33480</name>
</gene>